<dbReference type="HOGENOM" id="CLU_2573592_0_0_1"/>
<dbReference type="Proteomes" id="UP000012045">
    <property type="component" value="Unassembled WGS sequence"/>
</dbReference>
<name>M7TTJ3_BOTF1</name>
<evidence type="ECO:0000313" key="2">
    <source>
        <dbReference type="Proteomes" id="UP000012045"/>
    </source>
</evidence>
<dbReference type="AlphaFoldDB" id="M7TTJ3"/>
<organism evidence="1 2">
    <name type="scientific">Botryotinia fuckeliana (strain BcDW1)</name>
    <name type="common">Noble rot fungus</name>
    <name type="synonym">Botrytis cinerea</name>
    <dbReference type="NCBI Taxonomy" id="1290391"/>
    <lineage>
        <taxon>Eukaryota</taxon>
        <taxon>Fungi</taxon>
        <taxon>Dikarya</taxon>
        <taxon>Ascomycota</taxon>
        <taxon>Pezizomycotina</taxon>
        <taxon>Leotiomycetes</taxon>
        <taxon>Helotiales</taxon>
        <taxon>Sclerotiniaceae</taxon>
        <taxon>Botrytis</taxon>
    </lineage>
</organism>
<accession>M7TTJ3</accession>
<proteinExistence type="predicted"/>
<sequence length="81" mass="9050">MNNSEAQACISTLYTHCFNLLATYRSTECSSVTGTGDRAYHIMHLFGYDVSSLRKKGEVSIVQLAHPNLPDQYLPIEGDRI</sequence>
<evidence type="ECO:0000313" key="1">
    <source>
        <dbReference type="EMBL" id="EMR84514.1"/>
    </source>
</evidence>
<dbReference type="EMBL" id="KB707944">
    <property type="protein sequence ID" value="EMR84514.1"/>
    <property type="molecule type" value="Genomic_DNA"/>
</dbReference>
<gene>
    <name evidence="1" type="ORF">BcDW1_6849</name>
</gene>
<reference evidence="2" key="1">
    <citation type="journal article" date="2013" name="Genome Announc.">
        <title>Draft genome sequence of Botrytis cinerea BcDW1, inoculum for noble rot of grape berries.</title>
        <authorList>
            <person name="Blanco-Ulate B."/>
            <person name="Allen G."/>
            <person name="Powell A.L."/>
            <person name="Cantu D."/>
        </authorList>
    </citation>
    <scope>NUCLEOTIDE SEQUENCE [LARGE SCALE GENOMIC DNA]</scope>
    <source>
        <strain evidence="2">BcDW1</strain>
    </source>
</reference>
<protein>
    <submittedName>
        <fullName evidence="1">Uncharacterized protein</fullName>
    </submittedName>
</protein>